<proteinExistence type="predicted"/>
<sequence length="320" mass="37817">MEKNEIVKLHNSYELAAFNKLSENFELLPYFLFSSQEYNEIMKEKLKNGSAFELINELIFNQANRKIYLPFNSFYIDTGSILLSTDDDSVFSKLACDSSFYVTIRNNDLILYQFLKPLPYNDQLPKFILEQIIDINSIISFLIDKDNYKIFIKMTMSRTSNFLSQGKMDEIVSLDEDQMSQPLIRHIFNWAHGTTIYFILYFIEYLNSPKNYIVQKYNSKILNKSSEYILSKSHFLIIDKHSLKKSRDGKLFEINRNHRSGYLSSHFRRGYLRTYKHERFTKMKGELGFVKATWIGPKEWTGKDNKIYKIIDIGITRNDA</sequence>
<name>V6I304_9LEPT</name>
<protein>
    <submittedName>
        <fullName evidence="1">Uncharacterized protein</fullName>
    </submittedName>
</protein>
<gene>
    <name evidence="1" type="ORF">LEP1GSC062_1887</name>
</gene>
<accession>V6I304</accession>
<evidence type="ECO:0000313" key="1">
    <source>
        <dbReference type="EMBL" id="EQA64296.1"/>
    </source>
</evidence>
<dbReference type="EMBL" id="AHMT02000007">
    <property type="protein sequence ID" value="EQA64296.1"/>
    <property type="molecule type" value="Genomic_DNA"/>
</dbReference>
<keyword evidence="2" id="KW-1185">Reference proteome</keyword>
<comment type="caution">
    <text evidence="1">The sequence shown here is derived from an EMBL/GenBank/DDBJ whole genome shotgun (WGS) entry which is preliminary data.</text>
</comment>
<reference evidence="1" key="1">
    <citation type="submission" date="2013-05" db="EMBL/GenBank/DDBJ databases">
        <authorList>
            <person name="Harkins D.M."/>
            <person name="Durkin A.S."/>
            <person name="Brinkac L.M."/>
            <person name="Haft D.H."/>
            <person name="Selengut J.D."/>
            <person name="Sanka R."/>
            <person name="DePew J."/>
            <person name="Purushe J."/>
            <person name="Hartskeerl R.A."/>
            <person name="Ahmed A."/>
            <person name="van der Linden H."/>
            <person name="Goris M.G.A."/>
            <person name="Vinetz J.M."/>
            <person name="Sutton G.G."/>
            <person name="Nierman W.C."/>
            <person name="Fouts D.E."/>
        </authorList>
    </citation>
    <scope>NUCLEOTIDE SEQUENCE [LARGE SCALE GENOMIC DNA]</scope>
    <source>
        <strain evidence="1">L 60</strain>
    </source>
</reference>
<dbReference type="AlphaFoldDB" id="V6I304"/>
<organism evidence="1 2">
    <name type="scientific">Leptospira alexanderi serovar Manhao 3 str. L 60</name>
    <dbReference type="NCBI Taxonomy" id="1049759"/>
    <lineage>
        <taxon>Bacteria</taxon>
        <taxon>Pseudomonadati</taxon>
        <taxon>Spirochaetota</taxon>
        <taxon>Spirochaetia</taxon>
        <taxon>Leptospirales</taxon>
        <taxon>Leptospiraceae</taxon>
        <taxon>Leptospira</taxon>
    </lineage>
</organism>
<dbReference type="RefSeq" id="WP_010576947.1">
    <property type="nucleotide sequence ID" value="NZ_AHMT02000007.1"/>
</dbReference>
<dbReference type="Proteomes" id="UP000018747">
    <property type="component" value="Unassembled WGS sequence"/>
</dbReference>
<evidence type="ECO:0000313" key="2">
    <source>
        <dbReference type="Proteomes" id="UP000018747"/>
    </source>
</evidence>